<dbReference type="NCBIfam" id="TIGR01646">
    <property type="entry name" value="vgr_GE"/>
    <property type="match status" value="1"/>
</dbReference>
<dbReference type="AlphaFoldDB" id="A0A1A7RA82"/>
<evidence type="ECO:0000256" key="2">
    <source>
        <dbReference type="SAM" id="MobiDB-lite"/>
    </source>
</evidence>
<dbReference type="NCBIfam" id="TIGR03361">
    <property type="entry name" value="VI_Rhs_Vgr"/>
    <property type="match status" value="1"/>
</dbReference>
<dbReference type="Proteomes" id="UP000185753">
    <property type="component" value="Unassembled WGS sequence"/>
</dbReference>
<dbReference type="InterPro" id="IPR037026">
    <property type="entry name" value="Vgr_OB-fold_dom_sf"/>
</dbReference>
<feature type="domain" description="DUF2345" evidence="4">
    <location>
        <begin position="695"/>
        <end position="844"/>
    </location>
</feature>
<evidence type="ECO:0000256" key="1">
    <source>
        <dbReference type="ARBA" id="ARBA00005558"/>
    </source>
</evidence>
<dbReference type="Pfam" id="PF13296">
    <property type="entry name" value="T6SS_Vgr"/>
    <property type="match status" value="1"/>
</dbReference>
<gene>
    <name evidence="6" type="ORF">A9J31_04260</name>
</gene>
<reference evidence="7" key="1">
    <citation type="submission" date="2016-06" db="EMBL/GenBank/DDBJ databases">
        <authorList>
            <person name="Radolfova-Krizova L."/>
            <person name="Nemec A."/>
        </authorList>
    </citation>
    <scope>NUCLEOTIDE SEQUENCE [LARGE SCALE GENOMIC DNA]</scope>
    <source>
        <strain evidence="7">ANC 4275</strain>
    </source>
</reference>
<comment type="similarity">
    <text evidence="1">Belongs to the VgrG protein family.</text>
</comment>
<dbReference type="EMBL" id="LZDS01000023">
    <property type="protein sequence ID" value="OBX28831.1"/>
    <property type="molecule type" value="Genomic_DNA"/>
</dbReference>
<evidence type="ECO:0000313" key="6">
    <source>
        <dbReference type="EMBL" id="OBX28831.1"/>
    </source>
</evidence>
<dbReference type="STRING" id="1443941.A9J31_04260"/>
<dbReference type="Gene3D" id="2.30.110.50">
    <property type="match status" value="1"/>
</dbReference>
<feature type="region of interest" description="Disordered" evidence="2">
    <location>
        <begin position="268"/>
        <end position="291"/>
    </location>
</feature>
<dbReference type="Pfam" id="PF04717">
    <property type="entry name" value="Phage_base_V"/>
    <property type="match status" value="1"/>
</dbReference>
<dbReference type="SUPFAM" id="SSF69279">
    <property type="entry name" value="Phage tail proteins"/>
    <property type="match status" value="1"/>
</dbReference>
<feature type="domain" description="Gp5/Type VI secretion system Vgr protein OB-fold" evidence="3">
    <location>
        <begin position="487"/>
        <end position="535"/>
    </location>
</feature>
<dbReference type="Gene3D" id="2.40.50.230">
    <property type="entry name" value="Gp5 N-terminal domain"/>
    <property type="match status" value="1"/>
</dbReference>
<evidence type="ECO:0000313" key="7">
    <source>
        <dbReference type="Proteomes" id="UP000185753"/>
    </source>
</evidence>
<evidence type="ECO:0000259" key="4">
    <source>
        <dbReference type="Pfam" id="PF10106"/>
    </source>
</evidence>
<comment type="caution">
    <text evidence="6">The sequence shown here is derived from an EMBL/GenBank/DDBJ whole genome shotgun (WGS) entry which is preliminary data.</text>
</comment>
<dbReference type="Pfam" id="PF10106">
    <property type="entry name" value="DUF2345"/>
    <property type="match status" value="1"/>
</dbReference>
<sequence>MMLSNILAVLEQFGLSAQKRAIHVQFSNPALNAEIFIQRIDGEHVLNQGVQATLICLSTNALIPLKQFIGAQVAVDQVTDQGELFRTTGIITEATQGQSDGSLTLYKLTLEDATSLWHKRRNSRVFMNKSVRDVSETLFKEWQSKSPLFAASLTLDLSGLSENYDVRPFIMQSNETDYDFLTRLWRSEGINWLIDEAQLKVPHSSAPIEKQKLRLIDDNSQFQALSRRSIRFHRSSATEKQDSITSLISERSIQPTAVHVQRWQADGLSQEEGAGSVQSKHQHSQSHDNASLSLEQAWHVSPAWMQDLKGEDQATKASNSQIEKLNQNLTRYNELQSKQFAAQSTVRDVQVGYWFELNEHPEIDQHTGADKEFLITEKKFYNQNNLPKDLTEQVNQLIEQSQWKIKPIHEQAERQANNLILQRRNIPTVPAYNPLEHRPSTHPQRAKVVGPSGEEIHVDEWGRIKVRFLFTRGDDHSHDGGAGSNDNDTDSAWVDVLTPWAGEGYGARFLPRINEIVVIDFFDGNIDRPFVVGRIHEAQRSPTQFDSKGKLPDTKKLAGIKSKEVQGEGYGQLRFDDTTGQISTQLQSTHGATQLNLGNLSHPKETAESEGRGEGFELRTDQWGAVRAGQGLLVSTHPQQQAAAMHLDAQTAKEQIEANLNSSKALSEVAKNQQTDPLEVLDNLKNFLGQIEKGSKEKADAFKQALMILSAPNSIAVSSQEDIHLSADGQISQSAGESINLSSQKSLIAHAQSKISLFAAQEGLRAYAGKGKVEIQAQGDGADLIARKGIQIISTEDKVEIKASKKIVLTAGGSQIEISSAGVLPTTAGKFEVKAGQHKFAGPQQVNVPITTLPNELKSFSQQIKVIDHTQKIMPNEKYVIVKPNGEYLAGISDINAMTKRIFTQQKEKLRILVGQDAEDFLKDNN</sequence>
<evidence type="ECO:0000259" key="3">
    <source>
        <dbReference type="Pfam" id="PF04717"/>
    </source>
</evidence>
<dbReference type="Pfam" id="PF05954">
    <property type="entry name" value="Phage_GPD"/>
    <property type="match status" value="1"/>
</dbReference>
<dbReference type="InterPro" id="IPR028244">
    <property type="entry name" value="T6SS_Rhs_Vgr_dom"/>
</dbReference>
<dbReference type="Gene3D" id="4.10.220.110">
    <property type="match status" value="1"/>
</dbReference>
<dbReference type="InterPro" id="IPR017847">
    <property type="entry name" value="T6SS_RhsGE_Vgr_subset"/>
</dbReference>
<evidence type="ECO:0000259" key="5">
    <source>
        <dbReference type="Pfam" id="PF13296"/>
    </source>
</evidence>
<dbReference type="InterPro" id="IPR006533">
    <property type="entry name" value="T6SS_Vgr_RhsGE"/>
</dbReference>
<organism evidence="6 7">
    <name type="scientific">Acinetobacter gandensis</name>
    <dbReference type="NCBI Taxonomy" id="1443941"/>
    <lineage>
        <taxon>Bacteria</taxon>
        <taxon>Pseudomonadati</taxon>
        <taxon>Pseudomonadota</taxon>
        <taxon>Gammaproteobacteria</taxon>
        <taxon>Moraxellales</taxon>
        <taxon>Moraxellaceae</taxon>
        <taxon>Acinetobacter</taxon>
    </lineage>
</organism>
<dbReference type="InterPro" id="IPR006531">
    <property type="entry name" value="Gp5/Vgr_OB"/>
</dbReference>
<protein>
    <submittedName>
        <fullName evidence="6">Type VI secretion system protein</fullName>
    </submittedName>
</protein>
<dbReference type="InterPro" id="IPR018769">
    <property type="entry name" value="VgrG2_DUF2345"/>
</dbReference>
<name>A0A1A7RA82_9GAMM</name>
<dbReference type="Gene3D" id="3.55.50.10">
    <property type="entry name" value="Baseplate protein-like domains"/>
    <property type="match status" value="1"/>
</dbReference>
<keyword evidence="7" id="KW-1185">Reference proteome</keyword>
<accession>A0A1A7RA82</accession>
<dbReference type="SUPFAM" id="SSF69255">
    <property type="entry name" value="gp5 N-terminal domain-like"/>
    <property type="match status" value="1"/>
</dbReference>
<feature type="domain" description="Putative type VI secretion system Rhs element associated Vgr" evidence="5">
    <location>
        <begin position="563"/>
        <end position="670"/>
    </location>
</feature>
<proteinExistence type="inferred from homology"/>